<proteinExistence type="inferred from homology"/>
<feature type="domain" description="Band 7" evidence="7">
    <location>
        <begin position="34"/>
        <end position="203"/>
    </location>
</feature>
<dbReference type="CDD" id="cd03399">
    <property type="entry name" value="SPFH_flotillin"/>
    <property type="match status" value="1"/>
</dbReference>
<evidence type="ECO:0000259" key="7">
    <source>
        <dbReference type="SMART" id="SM00244"/>
    </source>
</evidence>
<keyword evidence="9" id="KW-1185">Reference proteome</keyword>
<reference evidence="8" key="1">
    <citation type="submission" date="2023-07" db="EMBL/GenBank/DDBJ databases">
        <title>Two novel species in the genus Flavivirga.</title>
        <authorList>
            <person name="Kwon K."/>
        </authorList>
    </citation>
    <scope>NUCLEOTIDE SEQUENCE</scope>
    <source>
        <strain evidence="8">KACC 14157</strain>
    </source>
</reference>
<organism evidence="8 9">
    <name type="scientific">Flavivirga amylovorans</name>
    <dbReference type="NCBI Taxonomy" id="870486"/>
    <lineage>
        <taxon>Bacteria</taxon>
        <taxon>Pseudomonadati</taxon>
        <taxon>Bacteroidota</taxon>
        <taxon>Flavobacteriia</taxon>
        <taxon>Flavobacteriales</taxon>
        <taxon>Flavobacteriaceae</taxon>
        <taxon>Flavivirga</taxon>
    </lineage>
</organism>
<name>A0ABT8X2F4_9FLAO</name>
<sequence>MKLLIIQEGPNLGLPMTLIFGVLFIFLFLIILIKRYKRCPSDRILVVYGKVGGGQSAKCIHGGAAFILPVIQDYEFLDLTPISIEVNLVNALSKQNIRVNVPSRFTIGVSTEPGIMQNAAERLLGLGQNEIQELAQEIIFGQLRLVVASMDIEEINSDRDKFLANISQSVESELKKVGLKLINVNITDIVDESGYIEALGKEAAAHAINAARKSVAEKTRDGSIGEANAVQDERTQVAAANAQAVEGENTAKIAVANSDSLRRQREAEAERVAIASEKVQSAKALEESYAAEKEAETARAERERSSQMADIIVPAEIDKKKVEIDAEAEAEKIRRRAKGEADAILFKAQAEAEGLYEVLTKQAAGLDQIVKAAGNNSKDAVLLLIADKLPELVKTQAEAIKNIKIDKVTVWENGGSGEDGKSSTANFLSGMYKSVPPLQDMFNMAGMQLPEYLKGKETGEDTSSSTEEGK</sequence>
<comment type="subcellular location">
    <subcellularLocation>
        <location evidence="2">Cell membrane</location>
    </subcellularLocation>
    <subcellularLocation>
        <location evidence="1">Membrane</location>
        <topology evidence="1">Single-pass membrane protein</topology>
    </subcellularLocation>
</comment>
<keyword evidence="5 6" id="KW-0472">Membrane</keyword>
<dbReference type="SMART" id="SM00244">
    <property type="entry name" value="PHB"/>
    <property type="match status" value="1"/>
</dbReference>
<comment type="caution">
    <text evidence="8">The sequence shown here is derived from an EMBL/GenBank/DDBJ whole genome shotgun (WGS) entry which is preliminary data.</text>
</comment>
<evidence type="ECO:0000256" key="2">
    <source>
        <dbReference type="ARBA" id="ARBA00004236"/>
    </source>
</evidence>
<dbReference type="Pfam" id="PF01145">
    <property type="entry name" value="Band_7"/>
    <property type="match status" value="1"/>
</dbReference>
<dbReference type="InterPro" id="IPR001107">
    <property type="entry name" value="Band_7"/>
</dbReference>
<dbReference type="PANTHER" id="PTHR13806">
    <property type="entry name" value="FLOTILLIN-RELATED"/>
    <property type="match status" value="1"/>
</dbReference>
<feature type="transmembrane region" description="Helical" evidence="6">
    <location>
        <begin position="12"/>
        <end position="33"/>
    </location>
</feature>
<dbReference type="Gene3D" id="3.30.479.30">
    <property type="entry name" value="Band 7 domain"/>
    <property type="match status" value="1"/>
</dbReference>
<keyword evidence="6" id="KW-0812">Transmembrane</keyword>
<dbReference type="EMBL" id="JAUOEM010000004">
    <property type="protein sequence ID" value="MDO5988136.1"/>
    <property type="molecule type" value="Genomic_DNA"/>
</dbReference>
<gene>
    <name evidence="8" type="ORF">Q4Q39_12045</name>
</gene>
<evidence type="ECO:0000256" key="6">
    <source>
        <dbReference type="SAM" id="Phobius"/>
    </source>
</evidence>
<accession>A0ABT8X2F4</accession>
<dbReference type="SUPFAM" id="SSF117892">
    <property type="entry name" value="Band 7/SPFH domain"/>
    <property type="match status" value="1"/>
</dbReference>
<dbReference type="PANTHER" id="PTHR13806:SF31">
    <property type="entry name" value="FLOTILLIN-LIKE PROTEIN 1-RELATED"/>
    <property type="match status" value="1"/>
</dbReference>
<evidence type="ECO:0000256" key="5">
    <source>
        <dbReference type="ARBA" id="ARBA00023136"/>
    </source>
</evidence>
<evidence type="ECO:0000313" key="9">
    <source>
        <dbReference type="Proteomes" id="UP001176891"/>
    </source>
</evidence>
<keyword evidence="4" id="KW-1003">Cell membrane</keyword>
<evidence type="ECO:0000256" key="3">
    <source>
        <dbReference type="ARBA" id="ARBA00007161"/>
    </source>
</evidence>
<dbReference type="Proteomes" id="UP001176891">
    <property type="component" value="Unassembled WGS sequence"/>
</dbReference>
<evidence type="ECO:0000256" key="1">
    <source>
        <dbReference type="ARBA" id="ARBA00004167"/>
    </source>
</evidence>
<dbReference type="RefSeq" id="WP_303282741.1">
    <property type="nucleotide sequence ID" value="NZ_BAABCZ010000009.1"/>
</dbReference>
<protein>
    <submittedName>
        <fullName evidence="8">SPFH domain-containing protein</fullName>
    </submittedName>
</protein>
<comment type="similarity">
    <text evidence="3">Belongs to the band 7/mec-2 family. Flotillin subfamily.</text>
</comment>
<dbReference type="InterPro" id="IPR036013">
    <property type="entry name" value="Band_7/SPFH_dom_sf"/>
</dbReference>
<evidence type="ECO:0000313" key="8">
    <source>
        <dbReference type="EMBL" id="MDO5988136.1"/>
    </source>
</evidence>
<dbReference type="InterPro" id="IPR027705">
    <property type="entry name" value="Flotillin_fam"/>
</dbReference>
<evidence type="ECO:0000256" key="4">
    <source>
        <dbReference type="ARBA" id="ARBA00022475"/>
    </source>
</evidence>
<keyword evidence="6" id="KW-1133">Transmembrane helix</keyword>